<dbReference type="PANTHER" id="PTHR28094">
    <property type="entry name" value="MEIOTICALLY UP-REGULATED GENE 113 PROTEIN"/>
    <property type="match status" value="1"/>
</dbReference>
<feature type="region of interest" description="Disordered" evidence="1">
    <location>
        <begin position="519"/>
        <end position="538"/>
    </location>
</feature>
<dbReference type="Pfam" id="PF10544">
    <property type="entry name" value="T5orf172"/>
    <property type="match status" value="1"/>
</dbReference>
<dbReference type="InterPro" id="IPR018306">
    <property type="entry name" value="Phage_T5_Orf172_DNA-bd"/>
</dbReference>
<sequence length="627" mass="69107">MPKKGLLRCHGRAGLARCHAVHEIPAGTLTAQKTRIYYCPRHTGQRCGTAAVDRGVVITVPVPTQILTTHLLEPSPVRPESVPVPDLVYYPPACPNIDPSPPPPRFLPPSPPADTTPNLPTPTPPPSPPPSLAMRSKPPTLANPLDAVKQAITSKVRSKIEEKFGGPGRTLHNLQTLGGYFNNGWEVVTALLADDESKPPSNKFGSVHSGKDTLTNVDLKPEKSTVDDDSKRIFYKAKRFQLPKFSDLFKEERPLYGEVQTLPDGQFKIPCQALKQSGDPCSRSVVVAHDPRTHGWSTIGNELCCWQHQDTLAATHAQATSISQGPYQGVIDPRLSKPIKDSLYAELQKPISPADRPGFIYVYQLVSQSRPRGWQLGLSGDQDVTVRLKIGRSVDVDRRMKQWQGQCGYELYLLEFFPAPVDPTPSSKLTSTLESKLLSLPDTNFSLSTPFLESLPANLKRYLVGNLLRENPRAARLIEEAADRAAGDDDHYGERGANGGQSRAIGHHQDSAAATALRRVTHQAASKPGAMTPPDLPRCAHANKAERLIHLTLAQHRVHQEPCAACGSIHKEWFETKVPRSAFVSMKDDAGQVGTGWHLDPKAWYGMEFREVIIHWLRYLQDQYGLA</sequence>
<dbReference type="Proteomes" id="UP001150569">
    <property type="component" value="Unassembled WGS sequence"/>
</dbReference>
<evidence type="ECO:0000256" key="1">
    <source>
        <dbReference type="SAM" id="MobiDB-lite"/>
    </source>
</evidence>
<reference evidence="3" key="1">
    <citation type="submission" date="2022-07" db="EMBL/GenBank/DDBJ databases">
        <title>Phylogenomic reconstructions and comparative analyses of Kickxellomycotina fungi.</title>
        <authorList>
            <person name="Reynolds N.K."/>
            <person name="Stajich J.E."/>
            <person name="Barry K."/>
            <person name="Grigoriev I.V."/>
            <person name="Crous P."/>
            <person name="Smith M.E."/>
        </authorList>
    </citation>
    <scope>NUCLEOTIDE SEQUENCE</scope>
    <source>
        <strain evidence="3">RSA 861</strain>
    </source>
</reference>
<dbReference type="AlphaFoldDB" id="A0A9W8DSX4"/>
<gene>
    <name evidence="3" type="ORF">IWQ60_005604</name>
</gene>
<protein>
    <recommendedName>
        <fullName evidence="2">Bacteriophage T5 Orf172 DNA-binding domain-containing protein</fullName>
    </recommendedName>
</protein>
<dbReference type="PANTHER" id="PTHR28094:SF1">
    <property type="entry name" value="MEIOTICALLY UP-REGULATED GENE 113 PROTEIN"/>
    <property type="match status" value="1"/>
</dbReference>
<name>A0A9W8DSX4_9FUNG</name>
<evidence type="ECO:0000313" key="3">
    <source>
        <dbReference type="EMBL" id="KAJ1923851.1"/>
    </source>
</evidence>
<evidence type="ECO:0000313" key="4">
    <source>
        <dbReference type="Proteomes" id="UP001150569"/>
    </source>
</evidence>
<feature type="compositionally biased region" description="Basic and acidic residues" evidence="1">
    <location>
        <begin position="482"/>
        <end position="494"/>
    </location>
</feature>
<keyword evidence="4" id="KW-1185">Reference proteome</keyword>
<accession>A0A9W8DSX4</accession>
<dbReference type="Pfam" id="PF13455">
    <property type="entry name" value="MUG113"/>
    <property type="match status" value="1"/>
</dbReference>
<feature type="region of interest" description="Disordered" evidence="1">
    <location>
        <begin position="482"/>
        <end position="511"/>
    </location>
</feature>
<dbReference type="InterPro" id="IPR053006">
    <property type="entry name" value="Meiosis_regulatory"/>
</dbReference>
<feature type="region of interest" description="Disordered" evidence="1">
    <location>
        <begin position="98"/>
        <end position="142"/>
    </location>
</feature>
<comment type="caution">
    <text evidence="3">The sequence shown here is derived from an EMBL/GenBank/DDBJ whole genome shotgun (WGS) entry which is preliminary data.</text>
</comment>
<feature type="compositionally biased region" description="Pro residues" evidence="1">
    <location>
        <begin position="98"/>
        <end position="131"/>
    </location>
</feature>
<evidence type="ECO:0000259" key="2">
    <source>
        <dbReference type="Pfam" id="PF10544"/>
    </source>
</evidence>
<organism evidence="3 4">
    <name type="scientific">Tieghemiomyces parasiticus</name>
    <dbReference type="NCBI Taxonomy" id="78921"/>
    <lineage>
        <taxon>Eukaryota</taxon>
        <taxon>Fungi</taxon>
        <taxon>Fungi incertae sedis</taxon>
        <taxon>Zoopagomycota</taxon>
        <taxon>Kickxellomycotina</taxon>
        <taxon>Dimargaritomycetes</taxon>
        <taxon>Dimargaritales</taxon>
        <taxon>Dimargaritaceae</taxon>
        <taxon>Tieghemiomyces</taxon>
    </lineage>
</organism>
<proteinExistence type="predicted"/>
<dbReference type="EMBL" id="JANBPT010000308">
    <property type="protein sequence ID" value="KAJ1923851.1"/>
    <property type="molecule type" value="Genomic_DNA"/>
</dbReference>
<feature type="domain" description="Bacteriophage T5 Orf172 DNA-binding" evidence="2">
    <location>
        <begin position="518"/>
        <end position="577"/>
    </location>
</feature>
<dbReference type="OrthoDB" id="2417614at2759"/>